<dbReference type="AlphaFoldDB" id="A0A9W8BAR1"/>
<keyword evidence="2" id="KW-1185">Reference proteome</keyword>
<feature type="non-terminal residue" evidence="1">
    <location>
        <position position="1"/>
    </location>
</feature>
<accession>A0A9W8BAR1</accession>
<proteinExistence type="predicted"/>
<sequence>TDVALTFTAFDARVIGPYHVQITAHQEFAVALQASCAEDSGESAAQGQQRRRLLIADEEVYDAAPILTTIFTPEANQVDRTAYDYVVTHRVSSSPSSSTGTGTREALVAGDVYDSEWPIGTTGREEPSQPSQPNQQMPRVHALIGFVGEDAIVYHDVAVAGLDPVPTLVGGVSCRVPATAPHIAGRLGGRGGVFSLPGSSREGVITSVHFDDLDYNGTKEIIVGTVSGAVLIYKEVAERGYALVWKRRFPAPAYAIFSVDINCDGANELMVVTLLGVHIMQPNLSLARAKLLRQLIVKGGSKGSGSGSE</sequence>
<dbReference type="GO" id="GO:1904262">
    <property type="term" value="P:negative regulation of TORC1 signaling"/>
    <property type="evidence" value="ECO:0007669"/>
    <property type="project" value="TreeGrafter"/>
</dbReference>
<evidence type="ECO:0000313" key="1">
    <source>
        <dbReference type="EMBL" id="KAJ2000407.1"/>
    </source>
</evidence>
<dbReference type="EMBL" id="JANBQF010000537">
    <property type="protein sequence ID" value="KAJ2000407.1"/>
    <property type="molecule type" value="Genomic_DNA"/>
</dbReference>
<protein>
    <submittedName>
        <fullName evidence="1">Uncharacterized protein</fullName>
    </submittedName>
</protein>
<evidence type="ECO:0000313" key="2">
    <source>
        <dbReference type="Proteomes" id="UP001150907"/>
    </source>
</evidence>
<dbReference type="GO" id="GO:0034198">
    <property type="term" value="P:cellular response to amino acid starvation"/>
    <property type="evidence" value="ECO:0007669"/>
    <property type="project" value="TreeGrafter"/>
</dbReference>
<gene>
    <name evidence="1" type="ORF">H4R26_004637</name>
</gene>
<dbReference type="InterPro" id="IPR029982">
    <property type="entry name" value="Kptn"/>
</dbReference>
<dbReference type="OrthoDB" id="10267127at2759"/>
<dbReference type="PANTHER" id="PTHR15435:SF2">
    <property type="entry name" value="KICSTOR COMPLEX PROTEIN KAPTIN"/>
    <property type="match status" value="1"/>
</dbReference>
<dbReference type="GO" id="GO:0015629">
    <property type="term" value="C:actin cytoskeleton"/>
    <property type="evidence" value="ECO:0007669"/>
    <property type="project" value="InterPro"/>
</dbReference>
<dbReference type="GO" id="GO:0051015">
    <property type="term" value="F:actin filament binding"/>
    <property type="evidence" value="ECO:0007669"/>
    <property type="project" value="TreeGrafter"/>
</dbReference>
<dbReference type="PANTHER" id="PTHR15435">
    <property type="entry name" value="KICSTOR COMPLEX PROTEIN KAPTIN"/>
    <property type="match status" value="1"/>
</dbReference>
<dbReference type="Proteomes" id="UP001150907">
    <property type="component" value="Unassembled WGS sequence"/>
</dbReference>
<name>A0A9W8BAR1_9FUNG</name>
<dbReference type="SUPFAM" id="SSF69318">
    <property type="entry name" value="Integrin alpha N-terminal domain"/>
    <property type="match status" value="1"/>
</dbReference>
<organism evidence="1 2">
    <name type="scientific">Coemansia thaxteri</name>
    <dbReference type="NCBI Taxonomy" id="2663907"/>
    <lineage>
        <taxon>Eukaryota</taxon>
        <taxon>Fungi</taxon>
        <taxon>Fungi incertae sedis</taxon>
        <taxon>Zoopagomycota</taxon>
        <taxon>Kickxellomycotina</taxon>
        <taxon>Kickxellomycetes</taxon>
        <taxon>Kickxellales</taxon>
        <taxon>Kickxellaceae</taxon>
        <taxon>Coemansia</taxon>
    </lineage>
</organism>
<comment type="caution">
    <text evidence="1">The sequence shown here is derived from an EMBL/GenBank/DDBJ whole genome shotgun (WGS) entry which is preliminary data.</text>
</comment>
<dbReference type="InterPro" id="IPR028994">
    <property type="entry name" value="Integrin_alpha_N"/>
</dbReference>
<reference evidence="1" key="1">
    <citation type="submission" date="2022-07" db="EMBL/GenBank/DDBJ databases">
        <title>Phylogenomic reconstructions and comparative analyses of Kickxellomycotina fungi.</title>
        <authorList>
            <person name="Reynolds N.K."/>
            <person name="Stajich J.E."/>
            <person name="Barry K."/>
            <person name="Grigoriev I.V."/>
            <person name="Crous P."/>
            <person name="Smith M.E."/>
        </authorList>
    </citation>
    <scope>NUCLEOTIDE SEQUENCE</scope>
    <source>
        <strain evidence="1">IMI 214461</strain>
    </source>
</reference>
<dbReference type="GO" id="GO:0007015">
    <property type="term" value="P:actin filament organization"/>
    <property type="evidence" value="ECO:0007669"/>
    <property type="project" value="InterPro"/>
</dbReference>